<reference evidence="2" key="1">
    <citation type="submission" date="2024-02" db="EMBL/GenBank/DDBJ databases">
        <authorList>
            <consortium name="ELIXIR-Norway"/>
            <consortium name="Elixir Norway"/>
        </authorList>
    </citation>
    <scope>NUCLEOTIDE SEQUENCE</scope>
</reference>
<feature type="transmembrane region" description="Helical" evidence="1">
    <location>
        <begin position="37"/>
        <end position="60"/>
    </location>
</feature>
<keyword evidence="3" id="KW-1185">Reference proteome</keyword>
<feature type="transmembrane region" description="Helical" evidence="1">
    <location>
        <begin position="6"/>
        <end position="25"/>
    </location>
</feature>
<protein>
    <recommendedName>
        <fullName evidence="4">Secreted protein</fullName>
    </recommendedName>
</protein>
<organism evidence="2 3">
    <name type="scientific">Sphagnum jensenii</name>
    <dbReference type="NCBI Taxonomy" id="128206"/>
    <lineage>
        <taxon>Eukaryota</taxon>
        <taxon>Viridiplantae</taxon>
        <taxon>Streptophyta</taxon>
        <taxon>Embryophyta</taxon>
        <taxon>Bryophyta</taxon>
        <taxon>Sphagnophytina</taxon>
        <taxon>Sphagnopsida</taxon>
        <taxon>Sphagnales</taxon>
        <taxon>Sphagnaceae</taxon>
        <taxon>Sphagnum</taxon>
    </lineage>
</organism>
<gene>
    <name evidence="2" type="ORF">CSSPJE1EN1_LOCUS6164</name>
</gene>
<keyword evidence="1" id="KW-0472">Membrane</keyword>
<dbReference type="Proteomes" id="UP001497444">
    <property type="component" value="Chromosome 13"/>
</dbReference>
<keyword evidence="1" id="KW-0812">Transmembrane</keyword>
<sequence>MQIVGLIAVELYLCAFCFCVACTGCDRQDIRERNPSLRCSWMFLSSMTLMHALVISSSIFSTDIIGDQSHVWSPFSHHV</sequence>
<evidence type="ECO:0000313" key="3">
    <source>
        <dbReference type="Proteomes" id="UP001497444"/>
    </source>
</evidence>
<proteinExistence type="predicted"/>
<keyword evidence="1" id="KW-1133">Transmembrane helix</keyword>
<evidence type="ECO:0008006" key="4">
    <source>
        <dbReference type="Google" id="ProtNLM"/>
    </source>
</evidence>
<dbReference type="EMBL" id="OZ020108">
    <property type="protein sequence ID" value="CAK9260686.1"/>
    <property type="molecule type" value="Genomic_DNA"/>
</dbReference>
<name>A0ABP0W389_9BRYO</name>
<evidence type="ECO:0000313" key="2">
    <source>
        <dbReference type="EMBL" id="CAK9260686.1"/>
    </source>
</evidence>
<evidence type="ECO:0000256" key="1">
    <source>
        <dbReference type="SAM" id="Phobius"/>
    </source>
</evidence>
<accession>A0ABP0W389</accession>